<protein>
    <recommendedName>
        <fullName evidence="1">DUF5675 domain-containing protein</fullName>
    </recommendedName>
</protein>
<evidence type="ECO:0000313" key="3">
    <source>
        <dbReference type="EMBL" id="CAB4199491.1"/>
    </source>
</evidence>
<dbReference type="EMBL" id="LR796948">
    <property type="protein sequence ID" value="CAB4177300.1"/>
    <property type="molecule type" value="Genomic_DNA"/>
</dbReference>
<sequence length="147" mass="16333">MKLRLIREPSAGGATLGALYIDDVWFCWTLEDALREVPGRPVAEWKVAGQTAIPSGRYRVRLTKSARLGVVTPEILDVPGYTGIRIHWGNKRQDTEGCPLTGRHRDPANYQVLESRLAFEALMGRLTLAPEIWIDIENPTSYASSAA</sequence>
<proteinExistence type="predicted"/>
<evidence type="ECO:0000313" key="4">
    <source>
        <dbReference type="EMBL" id="CAB4212752.1"/>
    </source>
</evidence>
<dbReference type="EMBL" id="LR797287">
    <property type="protein sequence ID" value="CAB4199491.1"/>
    <property type="molecule type" value="Genomic_DNA"/>
</dbReference>
<dbReference type="EMBL" id="LR798380">
    <property type="protein sequence ID" value="CAB5228035.1"/>
    <property type="molecule type" value="Genomic_DNA"/>
</dbReference>
<dbReference type="Pfam" id="PF18925">
    <property type="entry name" value="DUF5675"/>
    <property type="match status" value="1"/>
</dbReference>
<dbReference type="EMBL" id="LR797391">
    <property type="protein sequence ID" value="CAB4212752.1"/>
    <property type="molecule type" value="Genomic_DNA"/>
</dbReference>
<organism evidence="5">
    <name type="scientific">uncultured Caudovirales phage</name>
    <dbReference type="NCBI Taxonomy" id="2100421"/>
    <lineage>
        <taxon>Viruses</taxon>
        <taxon>Duplodnaviria</taxon>
        <taxon>Heunggongvirae</taxon>
        <taxon>Uroviricota</taxon>
        <taxon>Caudoviricetes</taxon>
        <taxon>Peduoviridae</taxon>
        <taxon>Maltschvirus</taxon>
        <taxon>Maltschvirus maltsch</taxon>
    </lineage>
</organism>
<evidence type="ECO:0000313" key="2">
    <source>
        <dbReference type="EMBL" id="CAB4177300.1"/>
    </source>
</evidence>
<dbReference type="InterPro" id="IPR043732">
    <property type="entry name" value="DUF5675"/>
</dbReference>
<gene>
    <name evidence="3" type="ORF">UFOVP1331_52</name>
    <name evidence="4" type="ORF">UFOVP1442_23</name>
    <name evidence="5" type="ORF">UFOVP1535_28</name>
    <name evidence="2" type="ORF">UFOVP998_7</name>
</gene>
<evidence type="ECO:0000259" key="1">
    <source>
        <dbReference type="Pfam" id="PF18925"/>
    </source>
</evidence>
<reference evidence="5" key="1">
    <citation type="submission" date="2020-05" db="EMBL/GenBank/DDBJ databases">
        <authorList>
            <person name="Chiriac C."/>
            <person name="Salcher M."/>
            <person name="Ghai R."/>
            <person name="Kavagutti S V."/>
        </authorList>
    </citation>
    <scope>NUCLEOTIDE SEQUENCE</scope>
</reference>
<accession>A0A6J7XAY7</accession>
<feature type="domain" description="DUF5675" evidence="1">
    <location>
        <begin position="5"/>
        <end position="125"/>
    </location>
</feature>
<evidence type="ECO:0000313" key="5">
    <source>
        <dbReference type="EMBL" id="CAB5228035.1"/>
    </source>
</evidence>
<name>A0A6J7XAY7_9CAUD</name>